<keyword evidence="4" id="KW-0805">Transcription regulation</keyword>
<evidence type="ECO:0000256" key="7">
    <source>
        <dbReference type="SAM" id="MobiDB-lite"/>
    </source>
</evidence>
<dbReference type="GO" id="GO:0005634">
    <property type="term" value="C:nucleus"/>
    <property type="evidence" value="ECO:0007669"/>
    <property type="project" value="UniProtKB-SubCell"/>
</dbReference>
<keyword evidence="3" id="KW-0221">Differentiation</keyword>
<evidence type="ECO:0000259" key="8">
    <source>
        <dbReference type="Pfam" id="PF00249"/>
    </source>
</evidence>
<reference evidence="9 10" key="1">
    <citation type="submission" date="2020-08" db="EMBL/GenBank/DDBJ databases">
        <title>Plant Genome Project.</title>
        <authorList>
            <person name="Zhang R.-G."/>
        </authorList>
    </citation>
    <scope>NUCLEOTIDE SEQUENCE [LARGE SCALE GENOMIC DNA]</scope>
    <source>
        <tissue evidence="9">Rhizome</tissue>
    </source>
</reference>
<dbReference type="PANTHER" id="PTHR31496:SF3">
    <property type="entry name" value="TRANSCRIPTION REPRESSOR KAN1"/>
    <property type="match status" value="1"/>
</dbReference>
<sequence length="231" mass="24754">MEAPFPDLSLQIRAPPSRSKHCDTEKIRNAEPAWRPTLSLGLHAGQAAKAGHDPYQEAKRRSSGRRSLRAPRMRWTTSLHAQFVHAVELLGGHERATPKSVLELMNVKDLTLAHVKSHLQVMYRTVKSTNRGAGRHPAFAGVVGEEGGDEMVVMACKRSSAAGEVEEGVALAAEAGDKAGDDDDFLISHAPHVSPISSTTPPMSSVTAVALPDSARSVPSSFLPVPCTFIV</sequence>
<keyword evidence="6" id="KW-0539">Nucleus</keyword>
<evidence type="ECO:0000256" key="3">
    <source>
        <dbReference type="ARBA" id="ARBA00022782"/>
    </source>
</evidence>
<dbReference type="SUPFAM" id="SSF46689">
    <property type="entry name" value="Homeodomain-like"/>
    <property type="match status" value="1"/>
</dbReference>
<dbReference type="GO" id="GO:0000976">
    <property type="term" value="F:transcription cis-regulatory region binding"/>
    <property type="evidence" value="ECO:0007669"/>
    <property type="project" value="InterPro"/>
</dbReference>
<evidence type="ECO:0000256" key="5">
    <source>
        <dbReference type="ARBA" id="ARBA00023163"/>
    </source>
</evidence>
<dbReference type="Pfam" id="PF00249">
    <property type="entry name" value="Myb_DNA-binding"/>
    <property type="match status" value="1"/>
</dbReference>
<evidence type="ECO:0000256" key="2">
    <source>
        <dbReference type="ARBA" id="ARBA00022473"/>
    </source>
</evidence>
<dbReference type="InterPro" id="IPR009057">
    <property type="entry name" value="Homeodomain-like_sf"/>
</dbReference>
<comment type="subcellular location">
    <subcellularLocation>
        <location evidence="1">Nucleus</location>
    </subcellularLocation>
</comment>
<dbReference type="Gene3D" id="1.10.10.60">
    <property type="entry name" value="Homeodomain-like"/>
    <property type="match status" value="1"/>
</dbReference>
<evidence type="ECO:0000313" key="9">
    <source>
        <dbReference type="EMBL" id="KAG6492460.1"/>
    </source>
</evidence>
<dbReference type="Proteomes" id="UP000734854">
    <property type="component" value="Unassembled WGS sequence"/>
</dbReference>
<accession>A0A8J5G629</accession>
<dbReference type="GO" id="GO:0006355">
    <property type="term" value="P:regulation of DNA-templated transcription"/>
    <property type="evidence" value="ECO:0007669"/>
    <property type="project" value="InterPro"/>
</dbReference>
<evidence type="ECO:0000256" key="4">
    <source>
        <dbReference type="ARBA" id="ARBA00023015"/>
    </source>
</evidence>
<dbReference type="InterPro" id="IPR006447">
    <property type="entry name" value="Myb_dom_plants"/>
</dbReference>
<comment type="caution">
    <text evidence="9">The sequence shown here is derived from an EMBL/GenBank/DDBJ whole genome shotgun (WGS) entry which is preliminary data.</text>
</comment>
<feature type="region of interest" description="Disordered" evidence="7">
    <location>
        <begin position="47"/>
        <end position="70"/>
    </location>
</feature>
<feature type="region of interest" description="Disordered" evidence="7">
    <location>
        <begin position="1"/>
        <end position="25"/>
    </location>
</feature>
<feature type="domain" description="Myb-like" evidence="8">
    <location>
        <begin position="72"/>
        <end position="120"/>
    </location>
</feature>
<dbReference type="EMBL" id="JACMSC010000013">
    <property type="protein sequence ID" value="KAG6492460.1"/>
    <property type="molecule type" value="Genomic_DNA"/>
</dbReference>
<dbReference type="InterPro" id="IPR001005">
    <property type="entry name" value="SANT/Myb"/>
</dbReference>
<dbReference type="PANTHER" id="PTHR31496">
    <property type="entry name" value="TRANSCRIPTION FACTOR KAN2-RELATED"/>
    <property type="match status" value="1"/>
</dbReference>
<name>A0A8J5G629_ZINOF</name>
<feature type="compositionally biased region" description="Basic residues" evidence="7">
    <location>
        <begin position="61"/>
        <end position="70"/>
    </location>
</feature>
<protein>
    <recommendedName>
        <fullName evidence="8">Myb-like domain-containing protein</fullName>
    </recommendedName>
</protein>
<keyword evidence="5" id="KW-0804">Transcription</keyword>
<dbReference type="InterPro" id="IPR044847">
    <property type="entry name" value="KAN_fam"/>
</dbReference>
<keyword evidence="10" id="KW-1185">Reference proteome</keyword>
<proteinExistence type="predicted"/>
<evidence type="ECO:0000256" key="6">
    <source>
        <dbReference type="ARBA" id="ARBA00023242"/>
    </source>
</evidence>
<dbReference type="AlphaFoldDB" id="A0A8J5G629"/>
<keyword evidence="2" id="KW-0217">Developmental protein</keyword>
<dbReference type="NCBIfam" id="TIGR01557">
    <property type="entry name" value="myb_SHAQKYF"/>
    <property type="match status" value="1"/>
</dbReference>
<dbReference type="GO" id="GO:0010158">
    <property type="term" value="P:abaxial cell fate specification"/>
    <property type="evidence" value="ECO:0007669"/>
    <property type="project" value="InterPro"/>
</dbReference>
<evidence type="ECO:0000313" key="10">
    <source>
        <dbReference type="Proteomes" id="UP000734854"/>
    </source>
</evidence>
<gene>
    <name evidence="9" type="ORF">ZIOFF_047423</name>
</gene>
<dbReference type="FunFam" id="1.10.10.60:FF:000002">
    <property type="entry name" value="Myb family transcription factor"/>
    <property type="match status" value="1"/>
</dbReference>
<evidence type="ECO:0000256" key="1">
    <source>
        <dbReference type="ARBA" id="ARBA00004123"/>
    </source>
</evidence>
<feature type="compositionally biased region" description="Basic and acidic residues" evidence="7">
    <location>
        <begin position="50"/>
        <end position="60"/>
    </location>
</feature>
<organism evidence="9 10">
    <name type="scientific">Zingiber officinale</name>
    <name type="common">Ginger</name>
    <name type="synonym">Amomum zingiber</name>
    <dbReference type="NCBI Taxonomy" id="94328"/>
    <lineage>
        <taxon>Eukaryota</taxon>
        <taxon>Viridiplantae</taxon>
        <taxon>Streptophyta</taxon>
        <taxon>Embryophyta</taxon>
        <taxon>Tracheophyta</taxon>
        <taxon>Spermatophyta</taxon>
        <taxon>Magnoliopsida</taxon>
        <taxon>Liliopsida</taxon>
        <taxon>Zingiberales</taxon>
        <taxon>Zingiberaceae</taxon>
        <taxon>Zingiber</taxon>
    </lineage>
</organism>